<sequence length="271" mass="31176">MNNKIKSYKFLIDTHCHLDFADYDEDLNQIVDNAIDNNVNYIITISTKLSNTQKIKTIIKKYKNIYGTIGTHPLYVEDENDEYRSDDLIEGSKDDKIVGIGECGLDYSRMKFDNKLKQEKIFRTQIEAANISGLPFIIHNRDSDFDMERILYNEVKKNPLKAVIHCFSSSDRLAEFAIEIGLNISFTGIITFKNAHSLRNIALKIPNDRIFIETDSPFLAPTPYRGKRNEPSYVTEVARTLAQLKGISYEEIISITTQNALNFFNKIKLEE</sequence>
<evidence type="ECO:0000256" key="2">
    <source>
        <dbReference type="ARBA" id="ARBA00022723"/>
    </source>
</evidence>
<dbReference type="InterPro" id="IPR018228">
    <property type="entry name" value="DNase_TatD-rel_CS"/>
</dbReference>
<dbReference type="NCBIfam" id="TIGR00010">
    <property type="entry name" value="YchF/TatD family DNA exonuclease"/>
    <property type="match status" value="1"/>
</dbReference>
<dbReference type="InterPro" id="IPR015991">
    <property type="entry name" value="TatD/YcfH-like"/>
</dbReference>
<dbReference type="InterPro" id="IPR001130">
    <property type="entry name" value="TatD-like"/>
</dbReference>
<dbReference type="FunFam" id="3.20.20.140:FF:000005">
    <property type="entry name" value="TatD family hydrolase"/>
    <property type="match status" value="1"/>
</dbReference>
<evidence type="ECO:0000256" key="1">
    <source>
        <dbReference type="ARBA" id="ARBA00009275"/>
    </source>
</evidence>
<dbReference type="PANTHER" id="PTHR46124:SF2">
    <property type="entry name" value="D-AMINOACYL-TRNA DEACYLASE"/>
    <property type="match status" value="1"/>
</dbReference>
<dbReference type="PIRSF" id="PIRSF005902">
    <property type="entry name" value="DNase_TatD"/>
    <property type="match status" value="1"/>
</dbReference>
<feature type="binding site" evidence="4">
    <location>
        <position position="15"/>
    </location>
    <ligand>
        <name>a divalent metal cation</name>
        <dbReference type="ChEBI" id="CHEBI:60240"/>
        <label>1</label>
    </ligand>
</feature>
<feature type="binding site" evidence="4">
    <location>
        <position position="215"/>
    </location>
    <ligand>
        <name>a divalent metal cation</name>
        <dbReference type="ChEBI" id="CHEBI:60240"/>
        <label>1</label>
    </ligand>
</feature>
<gene>
    <name evidence="5" type="ORF">DBW71_05810</name>
</gene>
<evidence type="ECO:0000256" key="3">
    <source>
        <dbReference type="ARBA" id="ARBA00022801"/>
    </source>
</evidence>
<proteinExistence type="inferred from homology"/>
<feature type="binding site" evidence="4">
    <location>
        <position position="139"/>
    </location>
    <ligand>
        <name>a divalent metal cation</name>
        <dbReference type="ChEBI" id="CHEBI:60240"/>
        <label>2</label>
    </ligand>
</feature>
<evidence type="ECO:0000313" key="5">
    <source>
        <dbReference type="EMBL" id="RCL72231.1"/>
    </source>
</evidence>
<dbReference type="AlphaFoldDB" id="A0A368DLY7"/>
<comment type="similarity">
    <text evidence="1">Belongs to the metallo-dependent hydrolases superfamily. TatD-type hydrolase family.</text>
</comment>
<keyword evidence="3" id="KW-0378">Hydrolase</keyword>
<protein>
    <submittedName>
        <fullName evidence="5">TatD family deoxyribonuclease</fullName>
    </submittedName>
</protein>
<feature type="binding site" evidence="4">
    <location>
        <position position="165"/>
    </location>
    <ligand>
        <name>a divalent metal cation</name>
        <dbReference type="ChEBI" id="CHEBI:60240"/>
        <label>2</label>
    </ligand>
</feature>
<dbReference type="Proteomes" id="UP000253570">
    <property type="component" value="Unassembled WGS sequence"/>
</dbReference>
<dbReference type="PANTHER" id="PTHR46124">
    <property type="entry name" value="D-AMINOACYL-TRNA DEACYLASE"/>
    <property type="match status" value="1"/>
</dbReference>
<feature type="binding site" evidence="4">
    <location>
        <position position="102"/>
    </location>
    <ligand>
        <name>a divalent metal cation</name>
        <dbReference type="ChEBI" id="CHEBI:60240"/>
        <label>1</label>
    </ligand>
</feature>
<keyword evidence="2 4" id="KW-0479">Metal-binding</keyword>
<dbReference type="GO" id="GO:0004536">
    <property type="term" value="F:DNA nuclease activity"/>
    <property type="evidence" value="ECO:0007669"/>
    <property type="project" value="InterPro"/>
</dbReference>
<dbReference type="GO" id="GO:0046872">
    <property type="term" value="F:metal ion binding"/>
    <property type="evidence" value="ECO:0007669"/>
    <property type="project" value="UniProtKB-KW"/>
</dbReference>
<organism evidence="5 6">
    <name type="scientific">PS1 clade bacterium</name>
    <dbReference type="NCBI Taxonomy" id="2175152"/>
    <lineage>
        <taxon>Bacteria</taxon>
        <taxon>Pseudomonadati</taxon>
        <taxon>Pseudomonadota</taxon>
        <taxon>Alphaproteobacteria</taxon>
        <taxon>PS1 clade</taxon>
    </lineage>
</organism>
<accession>A0A368DLY7</accession>
<name>A0A368DLY7_9PROT</name>
<dbReference type="GO" id="GO:0005829">
    <property type="term" value="C:cytosol"/>
    <property type="evidence" value="ECO:0007669"/>
    <property type="project" value="TreeGrafter"/>
</dbReference>
<dbReference type="CDD" id="cd01310">
    <property type="entry name" value="TatD_DNAse"/>
    <property type="match status" value="1"/>
</dbReference>
<dbReference type="Gene3D" id="3.20.20.140">
    <property type="entry name" value="Metal-dependent hydrolases"/>
    <property type="match status" value="1"/>
</dbReference>
<feature type="binding site" evidence="4">
    <location>
        <position position="17"/>
    </location>
    <ligand>
        <name>a divalent metal cation</name>
        <dbReference type="ChEBI" id="CHEBI:60240"/>
        <label>1</label>
    </ligand>
</feature>
<evidence type="ECO:0000256" key="4">
    <source>
        <dbReference type="PIRSR" id="PIRSR005902-1"/>
    </source>
</evidence>
<comment type="caution">
    <text evidence="5">The sequence shown here is derived from an EMBL/GenBank/DDBJ whole genome shotgun (WGS) entry which is preliminary data.</text>
</comment>
<reference evidence="5 6" key="1">
    <citation type="journal article" date="2018" name="Microbiome">
        <title>Fine metagenomic profile of the Mediterranean stratified and mixed water columns revealed by assembly and recruitment.</title>
        <authorList>
            <person name="Haro-Moreno J.M."/>
            <person name="Lopez-Perez M."/>
            <person name="De La Torre J.R."/>
            <person name="Picazo A."/>
            <person name="Camacho A."/>
            <person name="Rodriguez-Valera F."/>
        </authorList>
    </citation>
    <scope>NUCLEOTIDE SEQUENCE [LARGE SCALE GENOMIC DNA]</scope>
    <source>
        <strain evidence="5">MED-G57</strain>
    </source>
</reference>
<dbReference type="Pfam" id="PF01026">
    <property type="entry name" value="TatD_DNase"/>
    <property type="match status" value="1"/>
</dbReference>
<evidence type="ECO:0000313" key="6">
    <source>
        <dbReference type="Proteomes" id="UP000253570"/>
    </source>
</evidence>
<dbReference type="InterPro" id="IPR032466">
    <property type="entry name" value="Metal_Hydrolase"/>
</dbReference>
<dbReference type="PROSITE" id="PS01137">
    <property type="entry name" value="TATD_1"/>
    <property type="match status" value="1"/>
</dbReference>
<dbReference type="SUPFAM" id="SSF51556">
    <property type="entry name" value="Metallo-dependent hydrolases"/>
    <property type="match status" value="1"/>
</dbReference>
<dbReference type="GO" id="GO:0016788">
    <property type="term" value="F:hydrolase activity, acting on ester bonds"/>
    <property type="evidence" value="ECO:0007669"/>
    <property type="project" value="InterPro"/>
</dbReference>
<dbReference type="EMBL" id="QOQD01000016">
    <property type="protein sequence ID" value="RCL72231.1"/>
    <property type="molecule type" value="Genomic_DNA"/>
</dbReference>